<keyword evidence="4 9" id="KW-0521">NADP</keyword>
<dbReference type="InterPro" id="IPR015895">
    <property type="entry name" value="4pyrrol_synth_GluRdtase_N"/>
</dbReference>
<feature type="active site" description="Nucleophile" evidence="9 10">
    <location>
        <position position="50"/>
    </location>
</feature>
<comment type="similarity">
    <text evidence="2 9 14">Belongs to the glutamyl-tRNA reductase family.</text>
</comment>
<proteinExistence type="inferred from homology"/>
<dbReference type="NCBIfam" id="TIGR01035">
    <property type="entry name" value="hemA"/>
    <property type="match status" value="1"/>
</dbReference>
<evidence type="ECO:0000256" key="11">
    <source>
        <dbReference type="PIRSR" id="PIRSR000445-2"/>
    </source>
</evidence>
<evidence type="ECO:0000256" key="10">
    <source>
        <dbReference type="PIRSR" id="PIRSR000445-1"/>
    </source>
</evidence>
<feature type="domain" description="Tetrapyrrole biosynthesis glutamyl-tRNA reductase dimerisation" evidence="16">
    <location>
        <begin position="319"/>
        <end position="418"/>
    </location>
</feature>
<dbReference type="InterPro" id="IPR015896">
    <property type="entry name" value="4pyrrol_synth_GluRdtase_dimer"/>
</dbReference>
<evidence type="ECO:0000313" key="19">
    <source>
        <dbReference type="EMBL" id="SDZ84817.1"/>
    </source>
</evidence>
<evidence type="ECO:0000259" key="17">
    <source>
        <dbReference type="Pfam" id="PF01488"/>
    </source>
</evidence>
<evidence type="ECO:0000256" key="1">
    <source>
        <dbReference type="ARBA" id="ARBA00005059"/>
    </source>
</evidence>
<dbReference type="EMBL" id="FOJX01000002">
    <property type="protein sequence ID" value="SFA84691.1"/>
    <property type="molecule type" value="Genomic_DNA"/>
</dbReference>
<comment type="catalytic activity">
    <reaction evidence="7 9 14">
        <text>(S)-4-amino-5-oxopentanoate + tRNA(Glu) + NADP(+) = L-glutamyl-tRNA(Glu) + NADPH + H(+)</text>
        <dbReference type="Rhea" id="RHEA:12344"/>
        <dbReference type="Rhea" id="RHEA-COMP:9663"/>
        <dbReference type="Rhea" id="RHEA-COMP:9680"/>
        <dbReference type="ChEBI" id="CHEBI:15378"/>
        <dbReference type="ChEBI" id="CHEBI:57501"/>
        <dbReference type="ChEBI" id="CHEBI:57783"/>
        <dbReference type="ChEBI" id="CHEBI:58349"/>
        <dbReference type="ChEBI" id="CHEBI:78442"/>
        <dbReference type="ChEBI" id="CHEBI:78520"/>
        <dbReference type="EC" id="1.2.1.70"/>
    </reaction>
</comment>
<comment type="pathway">
    <text evidence="1 9 14">Porphyrin-containing compound metabolism; protoporphyrin-IX biosynthesis; 5-aminolevulinate from L-glutamyl-tRNA(Glu): step 1/2.</text>
</comment>
<dbReference type="InterPro" id="IPR036453">
    <property type="entry name" value="GluRdtase_dimer_dom_sf"/>
</dbReference>
<feature type="binding site" evidence="9 11">
    <location>
        <begin position="49"/>
        <end position="52"/>
    </location>
    <ligand>
        <name>substrate</name>
    </ligand>
</feature>
<evidence type="ECO:0000256" key="14">
    <source>
        <dbReference type="RuleBase" id="RU000584"/>
    </source>
</evidence>
<dbReference type="InterPro" id="IPR000343">
    <property type="entry name" value="4pyrrol_synth_GluRdtase"/>
</dbReference>
<dbReference type="FunFam" id="3.40.50.720:FF:000031">
    <property type="entry name" value="Glutamyl-tRNA reductase"/>
    <property type="match status" value="1"/>
</dbReference>
<feature type="domain" description="Quinate/shikimate 5-dehydrogenase/glutamyl-tRNA reductase" evidence="17">
    <location>
        <begin position="170"/>
        <end position="305"/>
    </location>
</feature>
<dbReference type="GO" id="GO:0019353">
    <property type="term" value="P:protoporphyrinogen IX biosynthetic process from glutamate"/>
    <property type="evidence" value="ECO:0007669"/>
    <property type="project" value="TreeGrafter"/>
</dbReference>
<comment type="subunit">
    <text evidence="9">Homodimer.</text>
</comment>
<dbReference type="PIRSF" id="PIRSF000445">
    <property type="entry name" value="4pyrrol_synth_GluRdtase"/>
    <property type="match status" value="1"/>
</dbReference>
<keyword evidence="5 9" id="KW-0560">Oxidoreductase</keyword>
<sequence>MELLMLGLNHKTAPVDVRERFSIPKAAVKSGLANLGEYEGILEAVVLSTCNRSEMYAVVDDAERDLATLKQFLFDLTGNEENIDEYLYHYADEECMEHLFRVASSLDSLVLGEGQILSQVKEAYAMGREAGTTSTVLNTLFHRAIATGKRVRTETRIQFNSVSVSYAAVELAKEAFGALTEASALIFGAGKMAELTAQHLISQGVKKIYVTNRHLDRAELLASQFNGEAVPFDEAMKRAVDVDVIVTSTGAPHYVIKPWETRQLMTKRKGRQLFLIDIAVPRDVDPEVGDIKGVTLYNIDALEEVVDEHIEERRQEAKQAEKIVAEEVASIEEKFQYLSFRPLMALLSDRCERIRQREVKRASSKLPELTEEEWRQVEHMSRMIVRKILRMPMMKLNSAAGTENEQFYIDAMRALFKLDTIGETATSEERHNRYRYAQQ</sequence>
<dbReference type="InterPro" id="IPR006151">
    <property type="entry name" value="Shikm_DH/Glu-tRNA_Rdtase"/>
</dbReference>
<dbReference type="PANTHER" id="PTHR43013">
    <property type="entry name" value="GLUTAMYL-TRNA REDUCTASE"/>
    <property type="match status" value="1"/>
</dbReference>
<dbReference type="Pfam" id="PF05201">
    <property type="entry name" value="GlutR_N"/>
    <property type="match status" value="1"/>
</dbReference>
<evidence type="ECO:0000313" key="22">
    <source>
        <dbReference type="Proteomes" id="UP000183843"/>
    </source>
</evidence>
<dbReference type="EMBL" id="FNQG01000003">
    <property type="protein sequence ID" value="SDZ84817.1"/>
    <property type="molecule type" value="Genomic_DNA"/>
</dbReference>
<comment type="domain">
    <text evidence="9">Possesses an unusual extended V-shaped dimeric structure with each monomer consisting of three distinct domains arranged along a curved 'spinal' alpha-helix. The N-terminal catalytic domain specifically recognizes the glutamate moiety of the substrate. The second domain is the NADPH-binding domain, and the third C-terminal domain is responsible for dimerization.</text>
</comment>
<evidence type="ECO:0000256" key="8">
    <source>
        <dbReference type="ARBA" id="ARBA00068659"/>
    </source>
</evidence>
<dbReference type="FunFam" id="3.30.460.30:FF:000001">
    <property type="entry name" value="Glutamyl-tRNA reductase"/>
    <property type="match status" value="1"/>
</dbReference>
<dbReference type="Proteomes" id="UP000183469">
    <property type="component" value="Unassembled WGS sequence"/>
</dbReference>
<organism evidence="20 22">
    <name type="scientific">Selenomonas ruminantium</name>
    <dbReference type="NCBI Taxonomy" id="971"/>
    <lineage>
        <taxon>Bacteria</taxon>
        <taxon>Bacillati</taxon>
        <taxon>Bacillota</taxon>
        <taxon>Negativicutes</taxon>
        <taxon>Selenomonadales</taxon>
        <taxon>Selenomonadaceae</taxon>
        <taxon>Selenomonas</taxon>
    </lineage>
</organism>
<dbReference type="Pfam" id="PF00745">
    <property type="entry name" value="GlutR_dimer"/>
    <property type="match status" value="1"/>
</dbReference>
<comment type="function">
    <text evidence="9">Catalyzes the NADPH-dependent reduction of glutamyl-tRNA(Glu) to glutamate 1-semialdehyde (GSA).</text>
</comment>
<feature type="site" description="Important for activity" evidence="9 13">
    <location>
        <position position="98"/>
    </location>
</feature>
<dbReference type="SUPFAM" id="SSF51735">
    <property type="entry name" value="NAD(P)-binding Rossmann-fold domains"/>
    <property type="match status" value="1"/>
</dbReference>
<evidence type="ECO:0000256" key="15">
    <source>
        <dbReference type="SAM" id="Coils"/>
    </source>
</evidence>
<evidence type="ECO:0000256" key="7">
    <source>
        <dbReference type="ARBA" id="ARBA00047464"/>
    </source>
</evidence>
<feature type="binding site" evidence="9 11">
    <location>
        <begin position="113"/>
        <end position="115"/>
    </location>
    <ligand>
        <name>substrate</name>
    </ligand>
</feature>
<evidence type="ECO:0000256" key="5">
    <source>
        <dbReference type="ARBA" id="ARBA00023002"/>
    </source>
</evidence>
<dbReference type="OrthoDB" id="110209at2"/>
<evidence type="ECO:0000313" key="21">
    <source>
        <dbReference type="Proteomes" id="UP000183469"/>
    </source>
</evidence>
<feature type="domain" description="Glutamyl-tRNA reductase N-terminal" evidence="18">
    <location>
        <begin position="6"/>
        <end position="155"/>
    </location>
</feature>
<evidence type="ECO:0000313" key="20">
    <source>
        <dbReference type="EMBL" id="SFA84691.1"/>
    </source>
</evidence>
<dbReference type="HAMAP" id="MF_00087">
    <property type="entry name" value="Glu_tRNA_reductase"/>
    <property type="match status" value="1"/>
</dbReference>
<dbReference type="InterPro" id="IPR036291">
    <property type="entry name" value="NAD(P)-bd_dom_sf"/>
</dbReference>
<keyword evidence="6 9" id="KW-0627">Porphyrin biosynthesis</keyword>
<gene>
    <name evidence="9" type="primary">hemA</name>
    <name evidence="20" type="ORF">SAMN05216587_102270</name>
    <name evidence="19" type="ORF">SAMN05660648_00891</name>
</gene>
<dbReference type="Proteomes" id="UP000183843">
    <property type="component" value="Unassembled WGS sequence"/>
</dbReference>
<dbReference type="GO" id="GO:0008883">
    <property type="term" value="F:glutamyl-tRNA reductase activity"/>
    <property type="evidence" value="ECO:0007669"/>
    <property type="project" value="UniProtKB-UniRule"/>
</dbReference>
<keyword evidence="15" id="KW-0175">Coiled coil</keyword>
<dbReference type="Gene3D" id="3.40.50.720">
    <property type="entry name" value="NAD(P)-binding Rossmann-like Domain"/>
    <property type="match status" value="1"/>
</dbReference>
<evidence type="ECO:0000256" key="13">
    <source>
        <dbReference type="PIRSR" id="PIRSR000445-4"/>
    </source>
</evidence>
<evidence type="ECO:0000256" key="2">
    <source>
        <dbReference type="ARBA" id="ARBA00005916"/>
    </source>
</evidence>
<dbReference type="UniPathway" id="UPA00251">
    <property type="reaction ID" value="UER00316"/>
</dbReference>
<dbReference type="SUPFAM" id="SSF69742">
    <property type="entry name" value="Glutamyl tRNA-reductase catalytic, N-terminal domain"/>
    <property type="match status" value="1"/>
</dbReference>
<dbReference type="CDD" id="cd05213">
    <property type="entry name" value="NAD_bind_Glutamyl_tRNA_reduct"/>
    <property type="match status" value="1"/>
</dbReference>
<dbReference type="PROSITE" id="PS00747">
    <property type="entry name" value="GLUTR"/>
    <property type="match status" value="1"/>
</dbReference>
<feature type="coiled-coil region" evidence="15">
    <location>
        <begin position="299"/>
        <end position="334"/>
    </location>
</feature>
<evidence type="ECO:0000256" key="4">
    <source>
        <dbReference type="ARBA" id="ARBA00022857"/>
    </source>
</evidence>
<name>A0A1I0W7X4_SELRU</name>
<evidence type="ECO:0000259" key="18">
    <source>
        <dbReference type="Pfam" id="PF05201"/>
    </source>
</evidence>
<dbReference type="EC" id="1.2.1.70" evidence="3 9"/>
<feature type="binding site" evidence="9 11">
    <location>
        <position position="119"/>
    </location>
    <ligand>
        <name>substrate</name>
    </ligand>
</feature>
<dbReference type="AlphaFoldDB" id="A0A1I0W7X4"/>
<evidence type="ECO:0000256" key="12">
    <source>
        <dbReference type="PIRSR" id="PIRSR000445-3"/>
    </source>
</evidence>
<evidence type="ECO:0000256" key="6">
    <source>
        <dbReference type="ARBA" id="ARBA00023244"/>
    </source>
</evidence>
<dbReference type="InterPro" id="IPR018214">
    <property type="entry name" value="GluRdtase_CS"/>
</dbReference>
<dbReference type="GO" id="GO:0050661">
    <property type="term" value="F:NADP binding"/>
    <property type="evidence" value="ECO:0007669"/>
    <property type="project" value="InterPro"/>
</dbReference>
<comment type="miscellaneous">
    <text evidence="9">During catalysis, the active site Cys acts as a nucleophile attacking the alpha-carbonyl group of tRNA-bound glutamate with the formation of a thioester intermediate between enzyme and glutamate, and the concomitant release of tRNA(Glu). The thioester intermediate is finally reduced by direct hydride transfer from NADPH, to form the product GSA.</text>
</comment>
<dbReference type="InterPro" id="IPR036343">
    <property type="entry name" value="GluRdtase_N_sf"/>
</dbReference>
<accession>A0A1I0W7X4</accession>
<evidence type="ECO:0000259" key="16">
    <source>
        <dbReference type="Pfam" id="PF00745"/>
    </source>
</evidence>
<reference evidence="21 22" key="1">
    <citation type="submission" date="2016-10" db="EMBL/GenBank/DDBJ databases">
        <authorList>
            <person name="de Groot N.N."/>
        </authorList>
    </citation>
    <scope>NUCLEOTIDE SEQUENCE [LARGE SCALE GENOMIC DNA]</scope>
    <source>
        <strain evidence="19 21">DSM 2872</strain>
        <strain evidence="20 22">L14</strain>
    </source>
</reference>
<dbReference type="Gene3D" id="3.30.460.30">
    <property type="entry name" value="Glutamyl-tRNA reductase, N-terminal domain"/>
    <property type="match status" value="1"/>
</dbReference>
<feature type="binding site" evidence="9 12">
    <location>
        <begin position="188"/>
        <end position="193"/>
    </location>
    <ligand>
        <name>NADP(+)</name>
        <dbReference type="ChEBI" id="CHEBI:58349"/>
    </ligand>
</feature>
<dbReference type="RefSeq" id="WP_074671166.1">
    <property type="nucleotide sequence ID" value="NZ_FNQG01000003.1"/>
</dbReference>
<dbReference type="Pfam" id="PF01488">
    <property type="entry name" value="Shikimate_DH"/>
    <property type="match status" value="1"/>
</dbReference>
<feature type="binding site" evidence="9 11">
    <location>
        <position position="108"/>
    </location>
    <ligand>
        <name>substrate</name>
    </ligand>
</feature>
<dbReference type="SUPFAM" id="SSF69075">
    <property type="entry name" value="Glutamyl tRNA-reductase dimerization domain"/>
    <property type="match status" value="1"/>
</dbReference>
<dbReference type="PANTHER" id="PTHR43013:SF1">
    <property type="entry name" value="GLUTAMYL-TRNA REDUCTASE"/>
    <property type="match status" value="1"/>
</dbReference>
<protein>
    <recommendedName>
        <fullName evidence="8 9">Glutamyl-tRNA reductase</fullName>
        <shortName evidence="9">GluTR</shortName>
        <ecNumber evidence="3 9">1.2.1.70</ecNumber>
    </recommendedName>
</protein>
<evidence type="ECO:0000256" key="3">
    <source>
        <dbReference type="ARBA" id="ARBA00012970"/>
    </source>
</evidence>
<evidence type="ECO:0000256" key="9">
    <source>
        <dbReference type="HAMAP-Rule" id="MF_00087"/>
    </source>
</evidence>